<proteinExistence type="predicted"/>
<keyword evidence="1" id="KW-0175">Coiled coil</keyword>
<dbReference type="Proteomes" id="UP000196053">
    <property type="component" value="Chromosome I"/>
</dbReference>
<sequence length="206" mass="24104">MKLTKREIILLVIVLVLGSTFLFVKYVYSPLDKDIKKLKDEYEQLVEEEAKVKLLDEKIKILKDELLEIENSSNEAYEGMLDIWDQAANLVYMEKVTKNLCDKVVINSYTPVDVGNLRSADVNLDIVTNYDNLQKILKNLEEGQHYCTIENISMDVRSRDSEDWPPLELNVNLTVRFYVKGQDTDYPDNYDFMKGKFNKKNIFQEK</sequence>
<keyword evidence="4" id="KW-1185">Reference proteome</keyword>
<dbReference type="AlphaFoldDB" id="A0A0K8J6N3"/>
<dbReference type="RefSeq" id="WP_058258409.1">
    <property type="nucleotide sequence ID" value="NZ_LN879430.1"/>
</dbReference>
<evidence type="ECO:0000313" key="3">
    <source>
        <dbReference type="EMBL" id="CUH93140.1"/>
    </source>
</evidence>
<evidence type="ECO:0000256" key="1">
    <source>
        <dbReference type="SAM" id="Coils"/>
    </source>
</evidence>
<gene>
    <name evidence="3" type="ORF">SD1D_1594</name>
</gene>
<keyword evidence="2" id="KW-0472">Membrane</keyword>
<accession>A0A0K8J6N3</accession>
<organism evidence="3 4">
    <name type="scientific">Herbinix luporum</name>
    <dbReference type="NCBI Taxonomy" id="1679721"/>
    <lineage>
        <taxon>Bacteria</taxon>
        <taxon>Bacillati</taxon>
        <taxon>Bacillota</taxon>
        <taxon>Clostridia</taxon>
        <taxon>Lachnospirales</taxon>
        <taxon>Lachnospiraceae</taxon>
        <taxon>Herbinix</taxon>
    </lineage>
</organism>
<protein>
    <submittedName>
        <fullName evidence="3">Uncharacterized protein</fullName>
    </submittedName>
</protein>
<name>A0A0K8J6N3_9FIRM</name>
<keyword evidence="2" id="KW-1133">Transmembrane helix</keyword>
<dbReference type="KEGG" id="hsd:SD1D_1594"/>
<evidence type="ECO:0000313" key="4">
    <source>
        <dbReference type="Proteomes" id="UP000196053"/>
    </source>
</evidence>
<dbReference type="EMBL" id="LN879430">
    <property type="protein sequence ID" value="CUH93140.1"/>
    <property type="molecule type" value="Genomic_DNA"/>
</dbReference>
<dbReference type="InterPro" id="IPR034756">
    <property type="entry name" value="T2SSM_b"/>
</dbReference>
<evidence type="ECO:0000256" key="2">
    <source>
        <dbReference type="SAM" id="Phobius"/>
    </source>
</evidence>
<dbReference type="Pfam" id="PF10741">
    <property type="entry name" value="T2SSM_b"/>
    <property type="match status" value="1"/>
</dbReference>
<reference evidence="4" key="1">
    <citation type="submission" date="2015-09" db="EMBL/GenBank/DDBJ databases">
        <authorList>
            <person name="Wibberg D."/>
        </authorList>
    </citation>
    <scope>NUCLEOTIDE SEQUENCE [LARGE SCALE GENOMIC DNA]</scope>
    <source>
        <strain evidence="4">SD1D</strain>
    </source>
</reference>
<keyword evidence="2" id="KW-0812">Transmembrane</keyword>
<feature type="coiled-coil region" evidence="1">
    <location>
        <begin position="28"/>
        <end position="72"/>
    </location>
</feature>
<feature type="transmembrane region" description="Helical" evidence="2">
    <location>
        <begin position="7"/>
        <end position="28"/>
    </location>
</feature>